<organism evidence="1 2">
    <name type="scientific">Seiridium unicorne</name>
    <dbReference type="NCBI Taxonomy" id="138068"/>
    <lineage>
        <taxon>Eukaryota</taxon>
        <taxon>Fungi</taxon>
        <taxon>Dikarya</taxon>
        <taxon>Ascomycota</taxon>
        <taxon>Pezizomycotina</taxon>
        <taxon>Sordariomycetes</taxon>
        <taxon>Xylariomycetidae</taxon>
        <taxon>Amphisphaeriales</taxon>
        <taxon>Sporocadaceae</taxon>
        <taxon>Seiridium</taxon>
    </lineage>
</organism>
<name>A0ABR2UJB8_9PEZI</name>
<comment type="caution">
    <text evidence="1">The sequence shown here is derived from an EMBL/GenBank/DDBJ whole genome shotgun (WGS) entry which is preliminary data.</text>
</comment>
<evidence type="ECO:0000313" key="1">
    <source>
        <dbReference type="EMBL" id="KAK9414722.1"/>
    </source>
</evidence>
<dbReference type="Proteomes" id="UP001408356">
    <property type="component" value="Unassembled WGS sequence"/>
</dbReference>
<proteinExistence type="predicted"/>
<sequence>MVGDFSRAYLAPGSRAQAIPKSQWTVQMSERVYYHHHTLSVLFRQYRKQQIRSVDPPYMISKAEEHRLMRCVYIMEVLRLLLPTELRDDQAPGSPLSMFWMQLSPWENACVHWCTEHITEATLLSSGTRQYLGALTETERIQGTRTLYSKFGAAGLLRCLQWLQPSGLKGTLRIDDVKRVMERYPESDTGAPTLWFLRLIVRNGDSWAFSSSGFQVPKNLDDLVHYTPIWGMKRLKQKTEDTLLTIPQMA</sequence>
<gene>
    <name evidence="1" type="ORF">SUNI508_11005</name>
</gene>
<accession>A0ABR2UJB8</accession>
<reference evidence="1 2" key="1">
    <citation type="journal article" date="2024" name="J. Plant Pathol.">
        <title>Sequence and assembly of the genome of Seiridium unicorne, isolate CBS 538.82, causal agent of cypress canker disease.</title>
        <authorList>
            <person name="Scali E."/>
            <person name="Rocca G.D."/>
            <person name="Danti R."/>
            <person name="Garbelotto M."/>
            <person name="Barberini S."/>
            <person name="Baroncelli R."/>
            <person name="Emiliani G."/>
        </authorList>
    </citation>
    <scope>NUCLEOTIDE SEQUENCE [LARGE SCALE GENOMIC DNA]</scope>
    <source>
        <strain evidence="1 2">BM-138-508</strain>
    </source>
</reference>
<protein>
    <submittedName>
        <fullName evidence="1">Uncharacterized protein</fullName>
    </submittedName>
</protein>
<evidence type="ECO:0000313" key="2">
    <source>
        <dbReference type="Proteomes" id="UP001408356"/>
    </source>
</evidence>
<keyword evidence="2" id="KW-1185">Reference proteome</keyword>
<dbReference type="EMBL" id="JARVKF010000423">
    <property type="protein sequence ID" value="KAK9414722.1"/>
    <property type="molecule type" value="Genomic_DNA"/>
</dbReference>